<dbReference type="PANTHER" id="PTHR30204">
    <property type="entry name" value="REDOX-CYCLING DRUG-SENSING TRANSCRIPTIONAL ACTIVATOR SOXR"/>
    <property type="match status" value="1"/>
</dbReference>
<gene>
    <name evidence="6" type="ORF">GCM10008906_22470</name>
</gene>
<name>A0ABN1JJY3_9CLOT</name>
<dbReference type="SMART" id="SM00422">
    <property type="entry name" value="HTH_MERR"/>
    <property type="match status" value="1"/>
</dbReference>
<comment type="caution">
    <text evidence="6">The sequence shown here is derived from an EMBL/GenBank/DDBJ whole genome shotgun (WGS) entry which is preliminary data.</text>
</comment>
<keyword evidence="1" id="KW-0678">Repressor</keyword>
<dbReference type="PROSITE" id="PS50937">
    <property type="entry name" value="HTH_MERR_2"/>
    <property type="match status" value="1"/>
</dbReference>
<dbReference type="InterPro" id="IPR047057">
    <property type="entry name" value="MerR_fam"/>
</dbReference>
<accession>A0ABN1JJY3</accession>
<keyword evidence="7" id="KW-1185">Reference proteome</keyword>
<evidence type="ECO:0000313" key="6">
    <source>
        <dbReference type="EMBL" id="GAA0741400.1"/>
    </source>
</evidence>
<evidence type="ECO:0000256" key="3">
    <source>
        <dbReference type="ARBA" id="ARBA00023125"/>
    </source>
</evidence>
<evidence type="ECO:0000256" key="2">
    <source>
        <dbReference type="ARBA" id="ARBA00023015"/>
    </source>
</evidence>
<evidence type="ECO:0000259" key="5">
    <source>
        <dbReference type="PROSITE" id="PS50937"/>
    </source>
</evidence>
<dbReference type="PANTHER" id="PTHR30204:SF69">
    <property type="entry name" value="MERR-FAMILY TRANSCRIPTIONAL REGULATOR"/>
    <property type="match status" value="1"/>
</dbReference>
<proteinExistence type="predicted"/>
<dbReference type="RefSeq" id="WP_343761683.1">
    <property type="nucleotide sequence ID" value="NZ_BAAACG010000010.1"/>
</dbReference>
<dbReference type="Pfam" id="PF13411">
    <property type="entry name" value="MerR_1"/>
    <property type="match status" value="1"/>
</dbReference>
<dbReference type="InterPro" id="IPR009061">
    <property type="entry name" value="DNA-bd_dom_put_sf"/>
</dbReference>
<organism evidence="6 7">
    <name type="scientific">Clostridium oceanicum</name>
    <dbReference type="NCBI Taxonomy" id="1543"/>
    <lineage>
        <taxon>Bacteria</taxon>
        <taxon>Bacillati</taxon>
        <taxon>Bacillota</taxon>
        <taxon>Clostridia</taxon>
        <taxon>Eubacteriales</taxon>
        <taxon>Clostridiaceae</taxon>
        <taxon>Clostridium</taxon>
    </lineage>
</organism>
<dbReference type="Gene3D" id="1.10.1660.10">
    <property type="match status" value="1"/>
</dbReference>
<reference evidence="6 7" key="1">
    <citation type="journal article" date="2019" name="Int. J. Syst. Evol. Microbiol.">
        <title>The Global Catalogue of Microorganisms (GCM) 10K type strain sequencing project: providing services to taxonomists for standard genome sequencing and annotation.</title>
        <authorList>
            <consortium name="The Broad Institute Genomics Platform"/>
            <consortium name="The Broad Institute Genome Sequencing Center for Infectious Disease"/>
            <person name="Wu L."/>
            <person name="Ma J."/>
        </authorList>
    </citation>
    <scope>NUCLEOTIDE SEQUENCE [LARGE SCALE GENOMIC DNA]</scope>
    <source>
        <strain evidence="6 7">JCM 1407</strain>
    </source>
</reference>
<evidence type="ECO:0000313" key="7">
    <source>
        <dbReference type="Proteomes" id="UP001501510"/>
    </source>
</evidence>
<dbReference type="PROSITE" id="PS00552">
    <property type="entry name" value="HTH_MERR_1"/>
    <property type="match status" value="1"/>
</dbReference>
<dbReference type="EMBL" id="BAAACG010000010">
    <property type="protein sequence ID" value="GAA0741400.1"/>
    <property type="molecule type" value="Genomic_DNA"/>
</dbReference>
<protein>
    <recommendedName>
        <fullName evidence="5">HTH merR-type domain-containing protein</fullName>
    </recommendedName>
</protein>
<feature type="domain" description="HTH merR-type" evidence="5">
    <location>
        <begin position="4"/>
        <end position="73"/>
    </location>
</feature>
<dbReference type="SUPFAM" id="SSF46955">
    <property type="entry name" value="Putative DNA-binding domain"/>
    <property type="match status" value="1"/>
</dbReference>
<sequence length="253" mass="30308">MRKLLTISEASKFLSISTHAIRHYEEEGLVYPSKRSEKGYRLYDYDNIYMLSFVMLLRECETPIKEIRSLLKDYSSKKYIDTMVNTRTKIDNEIKRLENLKTEIDHILKPTSKDYEFKIKNLPERLFTPIKTIDYDMDCSIKEIYDLYKKYNVDTTNSFKEDLYHIIDDKNIRFCIPYKIKNLPSTIYPKGKYLCYGFSANNEDVIKEEIQKFFKYVKDNKLQEDSELLLIDEMKNALTKDNDYSIKLQMKIK</sequence>
<dbReference type="Proteomes" id="UP001501510">
    <property type="component" value="Unassembled WGS sequence"/>
</dbReference>
<evidence type="ECO:0000256" key="4">
    <source>
        <dbReference type="ARBA" id="ARBA00023163"/>
    </source>
</evidence>
<evidence type="ECO:0000256" key="1">
    <source>
        <dbReference type="ARBA" id="ARBA00022491"/>
    </source>
</evidence>
<keyword evidence="2" id="KW-0805">Transcription regulation</keyword>
<keyword evidence="4" id="KW-0804">Transcription</keyword>
<dbReference type="InterPro" id="IPR000551">
    <property type="entry name" value="MerR-type_HTH_dom"/>
</dbReference>
<dbReference type="CDD" id="cd00592">
    <property type="entry name" value="HTH_MerR-like"/>
    <property type="match status" value="1"/>
</dbReference>
<keyword evidence="3" id="KW-0238">DNA-binding</keyword>